<feature type="non-terminal residue" evidence="1">
    <location>
        <position position="1"/>
    </location>
</feature>
<dbReference type="Proteomes" id="UP000076842">
    <property type="component" value="Unassembled WGS sequence"/>
</dbReference>
<dbReference type="Pfam" id="PF02992">
    <property type="entry name" value="Transposase_21"/>
    <property type="match status" value="1"/>
</dbReference>
<proteinExistence type="predicted"/>
<dbReference type="EMBL" id="KV423979">
    <property type="protein sequence ID" value="KZT56347.1"/>
    <property type="molecule type" value="Genomic_DNA"/>
</dbReference>
<dbReference type="InParanoid" id="A0A165F7N9"/>
<sequence length="216" mass="24748">RYRVFNLALIGIAPGPREPDSEQLQRFLRPFVDDLLRLWKDGITIQTQNHPQGRLVRVALVAIVCDHPALCKMSGFGDQAHAARPCTQCEIRRKDIPIRGWDAEGIPLRNGELHKRRAAQMYDRGPHPPDKEYFKQYGVRWTEFARLPYFDPIIQSVIDPMHSLLQGLTKTVWYAVWVCGGKDNLKVLRGNTQAGTRRELDQIHKILNTVSPPLLP</sequence>
<dbReference type="PANTHER" id="PTHR46579">
    <property type="entry name" value="F5/8 TYPE C DOMAIN-CONTAINING PROTEIN-RELATED"/>
    <property type="match status" value="1"/>
</dbReference>
<evidence type="ECO:0000313" key="1">
    <source>
        <dbReference type="EMBL" id="KZT56347.1"/>
    </source>
</evidence>
<gene>
    <name evidence="1" type="ORF">CALCODRAFT_435919</name>
</gene>
<accession>A0A165F7N9</accession>
<dbReference type="AlphaFoldDB" id="A0A165F7N9"/>
<evidence type="ECO:0000313" key="2">
    <source>
        <dbReference type="Proteomes" id="UP000076842"/>
    </source>
</evidence>
<reference evidence="1 2" key="1">
    <citation type="journal article" date="2016" name="Mol. Biol. Evol.">
        <title>Comparative Genomics of Early-Diverging Mushroom-Forming Fungi Provides Insights into the Origins of Lignocellulose Decay Capabilities.</title>
        <authorList>
            <person name="Nagy L.G."/>
            <person name="Riley R."/>
            <person name="Tritt A."/>
            <person name="Adam C."/>
            <person name="Daum C."/>
            <person name="Floudas D."/>
            <person name="Sun H."/>
            <person name="Yadav J.S."/>
            <person name="Pangilinan J."/>
            <person name="Larsson K.H."/>
            <person name="Matsuura K."/>
            <person name="Barry K."/>
            <person name="Labutti K."/>
            <person name="Kuo R."/>
            <person name="Ohm R.A."/>
            <person name="Bhattacharya S.S."/>
            <person name="Shirouzu T."/>
            <person name="Yoshinaga Y."/>
            <person name="Martin F.M."/>
            <person name="Grigoriev I.V."/>
            <person name="Hibbett D.S."/>
        </authorList>
    </citation>
    <scope>NUCLEOTIDE SEQUENCE [LARGE SCALE GENOMIC DNA]</scope>
    <source>
        <strain evidence="1 2">HHB12733</strain>
    </source>
</reference>
<organism evidence="1 2">
    <name type="scientific">Calocera cornea HHB12733</name>
    <dbReference type="NCBI Taxonomy" id="1353952"/>
    <lineage>
        <taxon>Eukaryota</taxon>
        <taxon>Fungi</taxon>
        <taxon>Dikarya</taxon>
        <taxon>Basidiomycota</taxon>
        <taxon>Agaricomycotina</taxon>
        <taxon>Dacrymycetes</taxon>
        <taxon>Dacrymycetales</taxon>
        <taxon>Dacrymycetaceae</taxon>
        <taxon>Calocera</taxon>
    </lineage>
</organism>
<dbReference type="InterPro" id="IPR004242">
    <property type="entry name" value="Transposase_21"/>
</dbReference>
<protein>
    <submittedName>
        <fullName evidence="1">Uncharacterized protein</fullName>
    </submittedName>
</protein>
<name>A0A165F7N9_9BASI</name>
<dbReference type="STRING" id="1353952.A0A165F7N9"/>
<keyword evidence="2" id="KW-1185">Reference proteome</keyword>
<dbReference type="PANTHER" id="PTHR46579:SF2">
    <property type="entry name" value="C2H2-TYPE DOMAIN-CONTAINING PROTEIN"/>
    <property type="match status" value="1"/>
</dbReference>
<dbReference type="OrthoDB" id="3269001at2759"/>